<evidence type="ECO:0000313" key="4">
    <source>
        <dbReference type="EMBL" id="ATE54861.1"/>
    </source>
</evidence>
<reference evidence="4" key="1">
    <citation type="submission" date="2017-09" db="EMBL/GenBank/DDBJ databases">
        <title>Complete Genome Sequence of ansamitocin-producing Bacterium Actinosynnema pretiosum X47.</title>
        <authorList>
            <person name="Cao G."/>
            <person name="Zong G."/>
            <person name="Zhong C."/>
            <person name="Fu J."/>
        </authorList>
    </citation>
    <scope>NUCLEOTIDE SEQUENCE [LARGE SCALE GENOMIC DNA]</scope>
    <source>
        <strain evidence="4">X47</strain>
    </source>
</reference>
<dbReference type="Gene3D" id="3.40.50.720">
    <property type="entry name" value="NAD(P)-binding Rossmann-like Domain"/>
    <property type="match status" value="1"/>
</dbReference>
<name>A0A290Z732_9PSEU</name>
<evidence type="ECO:0000256" key="1">
    <source>
        <dbReference type="ARBA" id="ARBA00006484"/>
    </source>
</evidence>
<dbReference type="InterPro" id="IPR051911">
    <property type="entry name" value="SDR_oxidoreductase"/>
</dbReference>
<dbReference type="Proteomes" id="UP000218505">
    <property type="component" value="Chromosome"/>
</dbReference>
<dbReference type="PRINTS" id="PR00080">
    <property type="entry name" value="SDRFAMILY"/>
</dbReference>
<dbReference type="GO" id="GO:0016491">
    <property type="term" value="F:oxidoreductase activity"/>
    <property type="evidence" value="ECO:0007669"/>
    <property type="project" value="UniProtKB-KW"/>
</dbReference>
<protein>
    <submittedName>
        <fullName evidence="4">Short-chain dehydrogenase/reductase</fullName>
    </submittedName>
</protein>
<dbReference type="CDD" id="cd05374">
    <property type="entry name" value="17beta-HSD-like_SDR_c"/>
    <property type="match status" value="1"/>
</dbReference>
<dbReference type="AlphaFoldDB" id="A0A290Z732"/>
<dbReference type="NCBIfam" id="NF005065">
    <property type="entry name" value="PRK06482.1"/>
    <property type="match status" value="1"/>
</dbReference>
<comment type="similarity">
    <text evidence="1 3">Belongs to the short-chain dehydrogenases/reductases (SDR) family.</text>
</comment>
<sequence>MTSTWFITGTSSGFGLLLTRRLLDRGDRVAATLRRPEVLADLKAEHGDRLWVRALDVTDTEQVNEVVTAAFTELGHIDVVVNNAGYAVFASVEEATDDQIRQVIDTNLLGSIAVIRAALPHLRAQGRGRVLQISTAGGQAAFPNFGYYHAAKWGIEGFCQTTAAEIAPFGIDLTIVEPGAAPTGFGQALATAPVMPEYDAGPAGQVRRAITSGEIPLVNDPDKIAAALVDLVDSGHTPLRLPLGPDCYHEVRNALLARLAEHEAHRDTARATALDRYADLADRLTTHA</sequence>
<dbReference type="PANTHER" id="PTHR43976">
    <property type="entry name" value="SHORT CHAIN DEHYDROGENASE"/>
    <property type="match status" value="1"/>
</dbReference>
<keyword evidence="2" id="KW-0560">Oxidoreductase</keyword>
<dbReference type="InterPro" id="IPR002347">
    <property type="entry name" value="SDR_fam"/>
</dbReference>
<dbReference type="EMBL" id="CP023445">
    <property type="protein sequence ID" value="ATE54861.1"/>
    <property type="molecule type" value="Genomic_DNA"/>
</dbReference>
<dbReference type="Pfam" id="PF00106">
    <property type="entry name" value="adh_short"/>
    <property type="match status" value="1"/>
</dbReference>
<evidence type="ECO:0000256" key="3">
    <source>
        <dbReference type="RuleBase" id="RU000363"/>
    </source>
</evidence>
<evidence type="ECO:0000256" key="2">
    <source>
        <dbReference type="ARBA" id="ARBA00023002"/>
    </source>
</evidence>
<evidence type="ECO:0000313" key="5">
    <source>
        <dbReference type="Proteomes" id="UP000218505"/>
    </source>
</evidence>
<dbReference type="RefSeq" id="WP_096494412.1">
    <property type="nucleotide sequence ID" value="NZ_CP023445.1"/>
</dbReference>
<accession>A0A290Z732</accession>
<dbReference type="KEGG" id="apre:CNX65_17535"/>
<organism evidence="4 5">
    <name type="scientific">Actinosynnema pretiosum</name>
    <dbReference type="NCBI Taxonomy" id="42197"/>
    <lineage>
        <taxon>Bacteria</taxon>
        <taxon>Bacillati</taxon>
        <taxon>Actinomycetota</taxon>
        <taxon>Actinomycetes</taxon>
        <taxon>Pseudonocardiales</taxon>
        <taxon>Pseudonocardiaceae</taxon>
        <taxon>Actinosynnema</taxon>
    </lineage>
</organism>
<proteinExistence type="inferred from homology"/>
<dbReference type="PANTHER" id="PTHR43976:SF16">
    <property type="entry name" value="SHORT-CHAIN DEHYDROGENASE_REDUCTASE FAMILY PROTEIN"/>
    <property type="match status" value="1"/>
</dbReference>
<dbReference type="PRINTS" id="PR00081">
    <property type="entry name" value="GDHRDH"/>
</dbReference>
<dbReference type="InterPro" id="IPR036291">
    <property type="entry name" value="NAD(P)-bd_dom_sf"/>
</dbReference>
<gene>
    <name evidence="4" type="ORF">CNX65_17535</name>
</gene>
<dbReference type="SUPFAM" id="SSF51735">
    <property type="entry name" value="NAD(P)-binding Rossmann-fold domains"/>
    <property type="match status" value="1"/>
</dbReference>
<keyword evidence="5" id="KW-1185">Reference proteome</keyword>